<dbReference type="EMBL" id="ML014144">
    <property type="protein sequence ID" value="RKP02421.1"/>
    <property type="molecule type" value="Genomic_DNA"/>
</dbReference>
<dbReference type="PANTHER" id="PTHR19305">
    <property type="entry name" value="SYNAPTOSOMAL ASSOCIATED PROTEIN"/>
    <property type="match status" value="1"/>
</dbReference>
<evidence type="ECO:0000256" key="2">
    <source>
        <dbReference type="SAM" id="MobiDB-lite"/>
    </source>
</evidence>
<dbReference type="STRING" id="1555241.A0A4P9XBE8"/>
<dbReference type="OrthoDB" id="18679at2759"/>
<dbReference type="GO" id="GO:0005886">
    <property type="term" value="C:plasma membrane"/>
    <property type="evidence" value="ECO:0007669"/>
    <property type="project" value="TreeGrafter"/>
</dbReference>
<sequence length="238" mass="27496">MAGGYQTQIHDEPEDWNSSEWLSKKTRDVQDESLASSRRALQRMREAEDVAASNITKMYTQSEQLHGIERRLDLAEQHVKVSDAKADELKSLSRFFMIPSFGSKKVRKREGKLDKFQGQLDDTAEARRQEDQARRNRPLEEQSGKSKSKSKKGMPHGAPQPYRNYTTPEGVERDDLEQEIDTNLDEMSSGLARLRMAGLRMNEELDSQKVHLDRIQDKTDYTNERLNQTRGKVTRLLK</sequence>
<dbReference type="GO" id="GO:0006906">
    <property type="term" value="P:vesicle fusion"/>
    <property type="evidence" value="ECO:0007669"/>
    <property type="project" value="TreeGrafter"/>
</dbReference>
<evidence type="ECO:0000313" key="5">
    <source>
        <dbReference type="Proteomes" id="UP000274922"/>
    </source>
</evidence>
<dbReference type="GO" id="GO:0005484">
    <property type="term" value="F:SNAP receptor activity"/>
    <property type="evidence" value="ECO:0007669"/>
    <property type="project" value="TreeGrafter"/>
</dbReference>
<proteinExistence type="inferred from homology"/>
<feature type="region of interest" description="Disordered" evidence="2">
    <location>
        <begin position="107"/>
        <end position="177"/>
    </location>
</feature>
<dbReference type="PANTHER" id="PTHR19305:SF9">
    <property type="entry name" value="SYNAPTOSOMAL-ASSOCIATED PROTEIN 29"/>
    <property type="match status" value="1"/>
</dbReference>
<evidence type="ECO:0000256" key="1">
    <source>
        <dbReference type="ARBA" id="ARBA00009480"/>
    </source>
</evidence>
<dbReference type="SUPFAM" id="SSF58038">
    <property type="entry name" value="SNARE fusion complex"/>
    <property type="match status" value="2"/>
</dbReference>
<evidence type="ECO:0000313" key="4">
    <source>
        <dbReference type="EMBL" id="RKP02421.1"/>
    </source>
</evidence>
<organism evidence="4 5">
    <name type="scientific">Caulochytrium protostelioides</name>
    <dbReference type="NCBI Taxonomy" id="1555241"/>
    <lineage>
        <taxon>Eukaryota</taxon>
        <taxon>Fungi</taxon>
        <taxon>Fungi incertae sedis</taxon>
        <taxon>Chytridiomycota</taxon>
        <taxon>Chytridiomycota incertae sedis</taxon>
        <taxon>Chytridiomycetes</taxon>
        <taxon>Caulochytriales</taxon>
        <taxon>Caulochytriaceae</taxon>
        <taxon>Caulochytrium</taxon>
    </lineage>
</organism>
<accession>A0A4P9XBE8</accession>
<reference evidence="5" key="1">
    <citation type="journal article" date="2018" name="Nat. Microbiol.">
        <title>Leveraging single-cell genomics to expand the fungal tree of life.</title>
        <authorList>
            <person name="Ahrendt S.R."/>
            <person name="Quandt C.A."/>
            <person name="Ciobanu D."/>
            <person name="Clum A."/>
            <person name="Salamov A."/>
            <person name="Andreopoulos B."/>
            <person name="Cheng J.F."/>
            <person name="Woyke T."/>
            <person name="Pelin A."/>
            <person name="Henrissat B."/>
            <person name="Reynolds N.K."/>
            <person name="Benny G.L."/>
            <person name="Smith M.E."/>
            <person name="James T.Y."/>
            <person name="Grigoriev I.V."/>
        </authorList>
    </citation>
    <scope>NUCLEOTIDE SEQUENCE [LARGE SCALE GENOMIC DNA]</scope>
    <source>
        <strain evidence="5">ATCC 52028</strain>
    </source>
</reference>
<protein>
    <recommendedName>
        <fullName evidence="3">t-SNARE coiled-coil homology domain-containing protein</fullName>
    </recommendedName>
</protein>
<dbReference type="Proteomes" id="UP000274922">
    <property type="component" value="Unassembled WGS sequence"/>
</dbReference>
<feature type="region of interest" description="Disordered" evidence="2">
    <location>
        <begin position="1"/>
        <end position="33"/>
    </location>
</feature>
<dbReference type="Gene3D" id="1.20.5.110">
    <property type="match status" value="2"/>
</dbReference>
<dbReference type="AlphaFoldDB" id="A0A4P9XBE8"/>
<evidence type="ECO:0000259" key="3">
    <source>
        <dbReference type="PROSITE" id="PS50192"/>
    </source>
</evidence>
<dbReference type="GO" id="GO:0019905">
    <property type="term" value="F:syntaxin binding"/>
    <property type="evidence" value="ECO:0007669"/>
    <property type="project" value="TreeGrafter"/>
</dbReference>
<comment type="similarity">
    <text evidence="1">Belongs to the SNAP-25 family.</text>
</comment>
<feature type="compositionally biased region" description="Basic and acidic residues" evidence="2">
    <location>
        <begin position="124"/>
        <end position="144"/>
    </location>
</feature>
<dbReference type="GO" id="GO:0006887">
    <property type="term" value="P:exocytosis"/>
    <property type="evidence" value="ECO:0007669"/>
    <property type="project" value="TreeGrafter"/>
</dbReference>
<keyword evidence="5" id="KW-1185">Reference proteome</keyword>
<dbReference type="CDD" id="cd15856">
    <property type="entry name" value="SNARE_SNAP29C"/>
    <property type="match status" value="1"/>
</dbReference>
<name>A0A4P9XBE8_9FUNG</name>
<dbReference type="SMART" id="SM00397">
    <property type="entry name" value="t_SNARE"/>
    <property type="match status" value="1"/>
</dbReference>
<dbReference type="GO" id="GO:0031201">
    <property type="term" value="C:SNARE complex"/>
    <property type="evidence" value="ECO:0007669"/>
    <property type="project" value="TreeGrafter"/>
</dbReference>
<dbReference type="PROSITE" id="PS50192">
    <property type="entry name" value="T_SNARE"/>
    <property type="match status" value="1"/>
</dbReference>
<feature type="domain" description="T-SNARE coiled-coil homology" evidence="3">
    <location>
        <begin position="174"/>
        <end position="236"/>
    </location>
</feature>
<dbReference type="InterPro" id="IPR000727">
    <property type="entry name" value="T_SNARE_dom"/>
</dbReference>
<gene>
    <name evidence="4" type="ORF">CXG81DRAFT_10831</name>
</gene>